<dbReference type="GeneID" id="81463241"/>
<dbReference type="Proteomes" id="UP001147752">
    <property type="component" value="Unassembled WGS sequence"/>
</dbReference>
<comment type="caution">
    <text evidence="1">The sequence shown here is derived from an EMBL/GenBank/DDBJ whole genome shotgun (WGS) entry which is preliminary data.</text>
</comment>
<name>A0A9W9VA10_9EURO</name>
<dbReference type="EMBL" id="JAPZBT010000002">
    <property type="protein sequence ID" value="KAJ5374322.1"/>
    <property type="molecule type" value="Genomic_DNA"/>
</dbReference>
<keyword evidence="2" id="KW-1185">Reference proteome</keyword>
<reference evidence="1" key="1">
    <citation type="submission" date="2022-12" db="EMBL/GenBank/DDBJ databases">
        <authorList>
            <person name="Petersen C."/>
        </authorList>
    </citation>
    <scope>NUCLEOTIDE SEQUENCE</scope>
    <source>
        <strain evidence="1">IBT 3081</strain>
    </source>
</reference>
<protein>
    <submittedName>
        <fullName evidence="1">Uncharacterized protein</fullName>
    </submittedName>
</protein>
<dbReference type="RefSeq" id="XP_056580308.1">
    <property type="nucleotide sequence ID" value="XM_056724058.1"/>
</dbReference>
<sequence length="109" mass="12867">MLDIDVQEPILDKVNGCPEAWMEMRGPSHHSVPQEPHADDELLQEPHGVKWGCSRGRLWTSTSTKLHYSPDGYDKKALSMQMLWYRSTERWGMLWTLGDRWRLMRLKDK</sequence>
<accession>A0A9W9VA10</accession>
<proteinExistence type="predicted"/>
<dbReference type="AlphaFoldDB" id="A0A9W9VA10"/>
<gene>
    <name evidence="1" type="ORF">N7517_006328</name>
</gene>
<evidence type="ECO:0000313" key="2">
    <source>
        <dbReference type="Proteomes" id="UP001147752"/>
    </source>
</evidence>
<evidence type="ECO:0000313" key="1">
    <source>
        <dbReference type="EMBL" id="KAJ5374322.1"/>
    </source>
</evidence>
<dbReference type="OrthoDB" id="4352628at2759"/>
<organism evidence="1 2">
    <name type="scientific">Penicillium concentricum</name>
    <dbReference type="NCBI Taxonomy" id="293559"/>
    <lineage>
        <taxon>Eukaryota</taxon>
        <taxon>Fungi</taxon>
        <taxon>Dikarya</taxon>
        <taxon>Ascomycota</taxon>
        <taxon>Pezizomycotina</taxon>
        <taxon>Eurotiomycetes</taxon>
        <taxon>Eurotiomycetidae</taxon>
        <taxon>Eurotiales</taxon>
        <taxon>Aspergillaceae</taxon>
        <taxon>Penicillium</taxon>
    </lineage>
</organism>
<reference evidence="1" key="2">
    <citation type="journal article" date="2023" name="IMA Fungus">
        <title>Comparative genomic study of the Penicillium genus elucidates a diverse pangenome and 15 lateral gene transfer events.</title>
        <authorList>
            <person name="Petersen C."/>
            <person name="Sorensen T."/>
            <person name="Nielsen M.R."/>
            <person name="Sondergaard T.E."/>
            <person name="Sorensen J.L."/>
            <person name="Fitzpatrick D.A."/>
            <person name="Frisvad J.C."/>
            <person name="Nielsen K.L."/>
        </authorList>
    </citation>
    <scope>NUCLEOTIDE SEQUENCE</scope>
    <source>
        <strain evidence="1">IBT 3081</strain>
    </source>
</reference>